<name>A0A073IPV4_9BACT</name>
<feature type="transmembrane region" description="Helical" evidence="1">
    <location>
        <begin position="494"/>
        <end position="513"/>
    </location>
</feature>
<evidence type="ECO:0000256" key="2">
    <source>
        <dbReference type="SAM" id="SignalP"/>
    </source>
</evidence>
<keyword evidence="4" id="KW-1185">Reference proteome</keyword>
<dbReference type="GeneID" id="90984925"/>
<dbReference type="eggNOG" id="ENOG502Z8QQ">
    <property type="taxonomic scope" value="Bacteria"/>
</dbReference>
<gene>
    <name evidence="3" type="ORF">EH55_09840</name>
</gene>
<dbReference type="OrthoDB" id="3805529at2"/>
<dbReference type="EMBL" id="JMKI01000047">
    <property type="protein sequence ID" value="KEJ91496.1"/>
    <property type="molecule type" value="Genomic_DNA"/>
</dbReference>
<reference evidence="3 4" key="1">
    <citation type="submission" date="2014-04" db="EMBL/GenBank/DDBJ databases">
        <title>Draft Genome Sequence of Synergistes jonesii.</title>
        <authorList>
            <person name="Coil D.A."/>
            <person name="Eisen J.A."/>
            <person name="Holland-Moritz H.E."/>
        </authorList>
    </citation>
    <scope>NUCLEOTIDE SEQUENCE [LARGE SCALE GENOMIC DNA]</scope>
    <source>
        <strain evidence="3 4">78-1</strain>
    </source>
</reference>
<feature type="transmembrane region" description="Helical" evidence="1">
    <location>
        <begin position="373"/>
        <end position="393"/>
    </location>
</feature>
<comment type="caution">
    <text evidence="3">The sequence shown here is derived from an EMBL/GenBank/DDBJ whole genome shotgun (WGS) entry which is preliminary data.</text>
</comment>
<feature type="transmembrane region" description="Helical" evidence="1">
    <location>
        <begin position="399"/>
        <end position="417"/>
    </location>
</feature>
<feature type="transmembrane region" description="Helical" evidence="1">
    <location>
        <begin position="424"/>
        <end position="445"/>
    </location>
</feature>
<dbReference type="Pfam" id="PF18949">
    <property type="entry name" value="DUF5693"/>
    <property type="match status" value="1"/>
</dbReference>
<keyword evidence="2" id="KW-0732">Signal</keyword>
<feature type="transmembrane region" description="Helical" evidence="1">
    <location>
        <begin position="571"/>
        <end position="592"/>
    </location>
</feature>
<organism evidence="3 4">
    <name type="scientific">Synergistes jonesii</name>
    <dbReference type="NCBI Taxonomy" id="2754"/>
    <lineage>
        <taxon>Bacteria</taxon>
        <taxon>Thermotogati</taxon>
        <taxon>Synergistota</taxon>
        <taxon>Synergistia</taxon>
        <taxon>Synergistales</taxon>
        <taxon>Synergistaceae</taxon>
        <taxon>Synergistes</taxon>
    </lineage>
</organism>
<evidence type="ECO:0000313" key="4">
    <source>
        <dbReference type="Proteomes" id="UP000027665"/>
    </source>
</evidence>
<dbReference type="RefSeq" id="WP_051682860.1">
    <property type="nucleotide sequence ID" value="NZ_JMKI01000047.1"/>
</dbReference>
<feature type="transmembrane region" description="Helical" evidence="1">
    <location>
        <begin position="451"/>
        <end position="473"/>
    </location>
</feature>
<evidence type="ECO:0000313" key="3">
    <source>
        <dbReference type="EMBL" id="KEJ91496.1"/>
    </source>
</evidence>
<feature type="chain" id="PRO_5001689903" evidence="2">
    <location>
        <begin position="21"/>
        <end position="637"/>
    </location>
</feature>
<sequence length="637" mass="69536">MDINKRVLLWSALAAAFVCAAAGLLPRVAAEKANKSVAFVAEYREVASLAYQNNVEPADVWRRINDLGVLGVAAAEYTGDELASHNPMPVRFGSASLLCASAAKKNFSRAVLRFLPDFVYADILWEYIKAKLPASELIADGGYKVILLPGSVEELKFSAFVPDVAALEFARASGVPALFRPGPCTPASGQNVADAFSLLLEKYPNIKNITPAGLVAPGYPELEPLVSVMKAHDITMSQVEFIKQVGVPQLAKMAAPYVIPMHSLTRDEIISRGLSRRTIADRFVRAVHERSIRLIMVHPYDLQMGGRLDIFAGDLAVYKEALEARGCKMEWPHTSPVRSSPLAGAAACGIVFVFTLWFYFARLTASEAENVSPFTAAALFVASLVLGAAMWKLPLLAKLQGGLCGALVAAEAALSALDCWKRRPICSIGALLIVLAGGLSIASFYGTSAAALRLTPFSGVKLTLLLPPLMVLYHDLVRRVHPEPLGEIVSRPVLWGELVLIGVMLLALLVMAVRSDNVSNVPVLEVAFRDFMERALAVRPRTKEFLVGYPALVLYWYLVRRDYLPHYREAARLAASLAFCSAVNTFCHFHTLLQLSVIRVLNGWWLGMAVGLVFTALLHFAFVPFCRRARSYLASKH</sequence>
<accession>A0A073IPV4</accession>
<keyword evidence="1" id="KW-1133">Transmembrane helix</keyword>
<keyword evidence="1" id="KW-0812">Transmembrane</keyword>
<proteinExistence type="predicted"/>
<dbReference type="Proteomes" id="UP000027665">
    <property type="component" value="Unassembled WGS sequence"/>
</dbReference>
<feature type="transmembrane region" description="Helical" evidence="1">
    <location>
        <begin position="542"/>
        <end position="559"/>
    </location>
</feature>
<dbReference type="STRING" id="2754.EH55_09840"/>
<evidence type="ECO:0000256" key="1">
    <source>
        <dbReference type="SAM" id="Phobius"/>
    </source>
</evidence>
<feature type="transmembrane region" description="Helical" evidence="1">
    <location>
        <begin position="604"/>
        <end position="626"/>
    </location>
</feature>
<protein>
    <submittedName>
        <fullName evidence="3">Uncharacterized protein</fullName>
    </submittedName>
</protein>
<feature type="transmembrane region" description="Helical" evidence="1">
    <location>
        <begin position="342"/>
        <end position="361"/>
    </location>
</feature>
<feature type="signal peptide" evidence="2">
    <location>
        <begin position="1"/>
        <end position="20"/>
    </location>
</feature>
<dbReference type="InterPro" id="IPR043748">
    <property type="entry name" value="DUF5693"/>
</dbReference>
<keyword evidence="1" id="KW-0472">Membrane</keyword>
<dbReference type="AlphaFoldDB" id="A0A073IPV4"/>